<sequence>MIFITDVLPGESEILLPSVIFNKLQIVDLFDRTDVLFAYAHPVDGWTHEKLCALDIPLERLQGADAYLGDTWVGSTEV</sequence>
<evidence type="ECO:0000313" key="1">
    <source>
        <dbReference type="EMBL" id="GJA64778.1"/>
    </source>
</evidence>
<evidence type="ECO:0000313" key="2">
    <source>
        <dbReference type="Proteomes" id="UP000886934"/>
    </source>
</evidence>
<protein>
    <submittedName>
        <fullName evidence="1">Uncharacterized protein</fullName>
    </submittedName>
</protein>
<reference evidence="1" key="1">
    <citation type="submission" date="2021-07" db="EMBL/GenBank/DDBJ databases">
        <title>Draft genome sequence of carbapenem-resistant Aeromonas spp. in Japan.</title>
        <authorList>
            <person name="Maehana S."/>
            <person name="Suzuki M."/>
            <person name="Kitasato H."/>
        </authorList>
    </citation>
    <scope>NUCLEOTIDE SEQUENCE</scope>
    <source>
        <strain evidence="1">KAM351</strain>
    </source>
</reference>
<accession>A0AA37FWD3</accession>
<name>A0AA37FWD3_AERCA</name>
<dbReference type="AlphaFoldDB" id="A0AA37FWD3"/>
<dbReference type="EMBL" id="BPNN01000060">
    <property type="protein sequence ID" value="GJA64778.1"/>
    <property type="molecule type" value="Genomic_DNA"/>
</dbReference>
<dbReference type="Proteomes" id="UP000886934">
    <property type="component" value="Unassembled WGS sequence"/>
</dbReference>
<dbReference type="RefSeq" id="WP_059119356.1">
    <property type="nucleotide sequence ID" value="NZ_AP024941.1"/>
</dbReference>
<gene>
    <name evidence="1" type="ORF">KAM351_33890</name>
</gene>
<organism evidence="1 2">
    <name type="scientific">Aeromonas caviae</name>
    <name type="common">Aeromonas punctata</name>
    <dbReference type="NCBI Taxonomy" id="648"/>
    <lineage>
        <taxon>Bacteria</taxon>
        <taxon>Pseudomonadati</taxon>
        <taxon>Pseudomonadota</taxon>
        <taxon>Gammaproteobacteria</taxon>
        <taxon>Aeromonadales</taxon>
        <taxon>Aeromonadaceae</taxon>
        <taxon>Aeromonas</taxon>
    </lineage>
</organism>
<proteinExistence type="predicted"/>
<comment type="caution">
    <text evidence="1">The sequence shown here is derived from an EMBL/GenBank/DDBJ whole genome shotgun (WGS) entry which is preliminary data.</text>
</comment>